<dbReference type="AlphaFoldDB" id="A0A9X2FZT1"/>
<evidence type="ECO:0008006" key="3">
    <source>
        <dbReference type="Google" id="ProtNLM"/>
    </source>
</evidence>
<organism evidence="1 2">
    <name type="scientific">Idiomarina rhizosphaerae</name>
    <dbReference type="NCBI Taxonomy" id="2961572"/>
    <lineage>
        <taxon>Bacteria</taxon>
        <taxon>Pseudomonadati</taxon>
        <taxon>Pseudomonadota</taxon>
        <taxon>Gammaproteobacteria</taxon>
        <taxon>Alteromonadales</taxon>
        <taxon>Idiomarinaceae</taxon>
        <taxon>Idiomarina</taxon>
    </lineage>
</organism>
<evidence type="ECO:0000313" key="1">
    <source>
        <dbReference type="EMBL" id="MCP1340554.1"/>
    </source>
</evidence>
<evidence type="ECO:0000313" key="2">
    <source>
        <dbReference type="Proteomes" id="UP001139474"/>
    </source>
</evidence>
<name>A0A9X2FZT1_9GAMM</name>
<reference evidence="1" key="1">
    <citation type="submission" date="2022-06" db="EMBL/GenBank/DDBJ databases">
        <title>Idiomarina rhizosphaerae M1R2S28.</title>
        <authorList>
            <person name="Sun J.-Q."/>
            <person name="Li L.-F."/>
        </authorList>
    </citation>
    <scope>NUCLEOTIDE SEQUENCE</scope>
    <source>
        <strain evidence="1">M1R2S28</strain>
    </source>
</reference>
<dbReference type="Proteomes" id="UP001139474">
    <property type="component" value="Unassembled WGS sequence"/>
</dbReference>
<gene>
    <name evidence="1" type="ORF">NJR55_13290</name>
</gene>
<sequence length="81" mass="9583">MKFYTTPHPHYCGIDLHACSLYVCILNDARETILHREIKALPEPLLDLLTPYIGNIVVGVKYMHCWYWVYDFCAEPETNWH</sequence>
<protein>
    <recommendedName>
        <fullName evidence="3">IS110 family transposase</fullName>
    </recommendedName>
</protein>
<accession>A0A9X2FZT1</accession>
<comment type="caution">
    <text evidence="1">The sequence shown here is derived from an EMBL/GenBank/DDBJ whole genome shotgun (WGS) entry which is preliminary data.</text>
</comment>
<dbReference type="RefSeq" id="WP_253620371.1">
    <property type="nucleotide sequence ID" value="NZ_JAMZDE010000008.1"/>
</dbReference>
<keyword evidence="2" id="KW-1185">Reference proteome</keyword>
<dbReference type="EMBL" id="JAMZDE010000008">
    <property type="protein sequence ID" value="MCP1340554.1"/>
    <property type="molecule type" value="Genomic_DNA"/>
</dbReference>
<proteinExistence type="predicted"/>